<dbReference type="PATRIC" id="fig|869212.3.peg.1707"/>
<dbReference type="PANTHER" id="PTHR13504:SF38">
    <property type="entry name" value="FIDO DOMAIN-CONTAINING PROTEIN"/>
    <property type="match status" value="1"/>
</dbReference>
<keyword evidence="7" id="KW-1185">Reference proteome</keyword>
<dbReference type="InterPro" id="IPR040198">
    <property type="entry name" value="Fido_containing"/>
</dbReference>
<reference evidence="6 7" key="1">
    <citation type="submission" date="2012-06" db="EMBL/GenBank/DDBJ databases">
        <title>The complete chromosome of genome of Turneriella parva DSM 21527.</title>
        <authorList>
            <consortium name="US DOE Joint Genome Institute (JGI-PGF)"/>
            <person name="Lucas S."/>
            <person name="Han J."/>
            <person name="Lapidus A."/>
            <person name="Bruce D."/>
            <person name="Goodwin L."/>
            <person name="Pitluck S."/>
            <person name="Peters L."/>
            <person name="Kyrpides N."/>
            <person name="Mavromatis K."/>
            <person name="Ivanova N."/>
            <person name="Mikhailova N."/>
            <person name="Chertkov O."/>
            <person name="Detter J.C."/>
            <person name="Tapia R."/>
            <person name="Han C."/>
            <person name="Land M."/>
            <person name="Hauser L."/>
            <person name="Markowitz V."/>
            <person name="Cheng J.-F."/>
            <person name="Hugenholtz P."/>
            <person name="Woyke T."/>
            <person name="Wu D."/>
            <person name="Gronow S."/>
            <person name="Wellnitz S."/>
            <person name="Brambilla E."/>
            <person name="Klenk H.-P."/>
            <person name="Eisen J.A."/>
        </authorList>
    </citation>
    <scope>NUCLEOTIDE SEQUENCE [LARGE SCALE GENOMIC DNA]</scope>
    <source>
        <strain evidence="7">ATCC BAA-1111 / DSM 21527 / NCTC 11395 / H</strain>
    </source>
</reference>
<feature type="domain" description="Fido" evidence="5">
    <location>
        <begin position="100"/>
        <end position="243"/>
    </location>
</feature>
<dbReference type="OrthoDB" id="9813719at2"/>
<protein>
    <submittedName>
        <fullName evidence="6">Filamentation induced by cAMP protein Fic</fullName>
    </submittedName>
</protein>
<evidence type="ECO:0000313" key="6">
    <source>
        <dbReference type="EMBL" id="AFM12359.1"/>
    </source>
</evidence>
<keyword evidence="2" id="KW-0067">ATP-binding</keyword>
<dbReference type="STRING" id="869212.Turpa_1711"/>
<dbReference type="Proteomes" id="UP000006048">
    <property type="component" value="Chromosome"/>
</dbReference>
<name>I4B502_TURPD</name>
<dbReference type="KEGG" id="tpx:Turpa_1711"/>
<evidence type="ECO:0000256" key="3">
    <source>
        <dbReference type="PIRSR" id="PIRSR640198-3"/>
    </source>
</evidence>
<feature type="site" description="Important for autoinhibition of adenylyltransferase activity" evidence="3">
    <location>
        <position position="56"/>
    </location>
</feature>
<feature type="binding site" evidence="2">
    <location>
        <begin position="184"/>
        <end position="191"/>
    </location>
    <ligand>
        <name>ATP</name>
        <dbReference type="ChEBI" id="CHEBI:30616"/>
    </ligand>
</feature>
<dbReference type="SUPFAM" id="SSF140931">
    <property type="entry name" value="Fic-like"/>
    <property type="match status" value="1"/>
</dbReference>
<dbReference type="HOGENOM" id="CLU_047250_0_0_12"/>
<dbReference type="GO" id="GO:0005524">
    <property type="term" value="F:ATP binding"/>
    <property type="evidence" value="ECO:0007669"/>
    <property type="project" value="UniProtKB-KW"/>
</dbReference>
<evidence type="ECO:0000259" key="5">
    <source>
        <dbReference type="PROSITE" id="PS51459"/>
    </source>
</evidence>
<evidence type="ECO:0000256" key="2">
    <source>
        <dbReference type="PIRSR" id="PIRSR640198-2"/>
    </source>
</evidence>
<evidence type="ECO:0000256" key="4">
    <source>
        <dbReference type="SAM" id="MobiDB-lite"/>
    </source>
</evidence>
<dbReference type="AlphaFoldDB" id="I4B502"/>
<dbReference type="InterPro" id="IPR003812">
    <property type="entry name" value="Fido"/>
</dbReference>
<evidence type="ECO:0000313" key="7">
    <source>
        <dbReference type="Proteomes" id="UP000006048"/>
    </source>
</evidence>
<feature type="active site" evidence="1">
    <location>
        <position position="180"/>
    </location>
</feature>
<dbReference type="RefSeq" id="WP_014802870.1">
    <property type="nucleotide sequence ID" value="NC_018020.1"/>
</dbReference>
<organism evidence="6 7">
    <name type="scientific">Turneriella parva (strain ATCC BAA-1111 / DSM 21527 / NCTC 11395 / H)</name>
    <name type="common">Leptospira parva</name>
    <dbReference type="NCBI Taxonomy" id="869212"/>
    <lineage>
        <taxon>Bacteria</taxon>
        <taxon>Pseudomonadati</taxon>
        <taxon>Spirochaetota</taxon>
        <taxon>Spirochaetia</taxon>
        <taxon>Leptospirales</taxon>
        <taxon>Leptospiraceae</taxon>
        <taxon>Turneriella</taxon>
    </lineage>
</organism>
<evidence type="ECO:0000256" key="1">
    <source>
        <dbReference type="PIRSR" id="PIRSR640198-1"/>
    </source>
</evidence>
<dbReference type="EMBL" id="CP002959">
    <property type="protein sequence ID" value="AFM12359.1"/>
    <property type="molecule type" value="Genomic_DNA"/>
</dbReference>
<dbReference type="Gene3D" id="1.10.3290.10">
    <property type="entry name" value="Fido-like domain"/>
    <property type="match status" value="1"/>
</dbReference>
<proteinExistence type="predicted"/>
<accession>I4B502</accession>
<sequence length="325" mass="37230">MDEKYPPFSVTPKALRLVSEIERLLGQVDLSTLVRQEPMLRRQNRVRSVKDSLAIEGNSLSLDQATAIFDKKRVVGPKNEIREIQNAIEAYAAAGKWRSTSERDFKKAHGIMMAGLLASAGKYRAGAVGIMKGERISHIAPGAKQLPQLMGRLFSYAERNRDLHPLVMAAVLHYEIEYIHPFEDGNGRMGRLWQHLVLREYHRFFETVPFESVIKAKQKQYYRVLELCDKAGDATRFVEFALETTAIALKEVVTVTPRRRSTTKERISFAETVFKKKWFSRKDYIALFADISLPTASRDLAQAVKDKTMSSRGQKNQTEYRYRRA</sequence>
<feature type="binding site" evidence="2">
    <location>
        <begin position="221"/>
        <end position="222"/>
    </location>
    <ligand>
        <name>ATP</name>
        <dbReference type="ChEBI" id="CHEBI:30616"/>
    </ligand>
</feature>
<keyword evidence="2" id="KW-0547">Nucleotide-binding</keyword>
<feature type="region of interest" description="Disordered" evidence="4">
    <location>
        <begin position="306"/>
        <end position="325"/>
    </location>
</feature>
<dbReference type="Pfam" id="PF02661">
    <property type="entry name" value="Fic"/>
    <property type="match status" value="1"/>
</dbReference>
<dbReference type="InterPro" id="IPR036597">
    <property type="entry name" value="Fido-like_dom_sf"/>
</dbReference>
<dbReference type="PANTHER" id="PTHR13504">
    <property type="entry name" value="FIDO DOMAIN-CONTAINING PROTEIN DDB_G0283145"/>
    <property type="match status" value="1"/>
</dbReference>
<dbReference type="PROSITE" id="PS51459">
    <property type="entry name" value="FIDO"/>
    <property type="match status" value="1"/>
</dbReference>
<gene>
    <name evidence="6" type="ordered locus">Turpa_1711</name>
</gene>